<evidence type="ECO:0000313" key="6">
    <source>
        <dbReference type="Proteomes" id="UP000003100"/>
    </source>
</evidence>
<dbReference type="HOGENOM" id="CLU_014322_3_1_9"/>
<dbReference type="GO" id="GO:0030288">
    <property type="term" value="C:outer membrane-bounded periplasmic space"/>
    <property type="evidence" value="ECO:0007669"/>
    <property type="project" value="TreeGrafter"/>
</dbReference>
<evidence type="ECO:0000256" key="1">
    <source>
        <dbReference type="ARBA" id="ARBA00022801"/>
    </source>
</evidence>
<accession>C0CL69</accession>
<dbReference type="SUPFAM" id="SSF53187">
    <property type="entry name" value="Zn-dependent exopeptidases"/>
    <property type="match status" value="1"/>
</dbReference>
<comment type="caution">
    <text evidence="5">The sequence shown here is derived from an EMBL/GenBank/DDBJ whole genome shotgun (WGS) entry which is preliminary data.</text>
</comment>
<feature type="region of interest" description="Disordered" evidence="2">
    <location>
        <begin position="76"/>
        <end position="118"/>
    </location>
</feature>
<feature type="domain" description="MurNAc-LAA" evidence="4">
    <location>
        <begin position="206"/>
        <end position="325"/>
    </location>
</feature>
<feature type="compositionally biased region" description="Basic and acidic residues" evidence="2">
    <location>
        <begin position="76"/>
        <end position="91"/>
    </location>
</feature>
<evidence type="ECO:0000256" key="2">
    <source>
        <dbReference type="SAM" id="MobiDB-lite"/>
    </source>
</evidence>
<reference evidence="5 6" key="1">
    <citation type="submission" date="2009-01" db="EMBL/GenBank/DDBJ databases">
        <authorList>
            <person name="Fulton L."/>
            <person name="Clifton S."/>
            <person name="Fulton B."/>
            <person name="Xu J."/>
            <person name="Minx P."/>
            <person name="Pepin K.H."/>
            <person name="Johnson M."/>
            <person name="Bhonagiri V."/>
            <person name="Nash W.E."/>
            <person name="Mardis E.R."/>
            <person name="Wilson R.K."/>
        </authorList>
    </citation>
    <scope>NUCLEOTIDE SEQUENCE [LARGE SCALE GENOMIC DNA]</scope>
    <source>
        <strain evidence="6">DSM 10507 / JCM 14656 / S5a33</strain>
    </source>
</reference>
<dbReference type="RefSeq" id="WP_005947855.1">
    <property type="nucleotide sequence ID" value="NZ_CP136423.1"/>
</dbReference>
<reference evidence="5 6" key="2">
    <citation type="submission" date="2009-02" db="EMBL/GenBank/DDBJ databases">
        <title>Draft genome sequence of Blautia hydrogenotrophica DSM 10507 (Ruminococcus hydrogenotrophicus DSM 10507).</title>
        <authorList>
            <person name="Sudarsanam P."/>
            <person name="Ley R."/>
            <person name="Guruge J."/>
            <person name="Turnbaugh P.J."/>
            <person name="Mahowald M."/>
            <person name="Liep D."/>
            <person name="Gordon J."/>
        </authorList>
    </citation>
    <scope>NUCLEOTIDE SEQUENCE [LARGE SCALE GENOMIC DNA]</scope>
    <source>
        <strain evidence="6">DSM 10507 / JCM 14656 / S5a33</strain>
    </source>
</reference>
<dbReference type="EMBL" id="ACBZ01000077">
    <property type="protein sequence ID" value="EEG49489.1"/>
    <property type="molecule type" value="Genomic_DNA"/>
</dbReference>
<keyword evidence="6" id="KW-1185">Reference proteome</keyword>
<evidence type="ECO:0000313" key="5">
    <source>
        <dbReference type="EMBL" id="EEG49489.1"/>
    </source>
</evidence>
<keyword evidence="1" id="KW-0378">Hydrolase</keyword>
<dbReference type="Proteomes" id="UP000003100">
    <property type="component" value="Unassembled WGS sequence"/>
</dbReference>
<dbReference type="AlphaFoldDB" id="C0CL69"/>
<dbReference type="PATRIC" id="fig|476272.21.peg.2939"/>
<dbReference type="InterPro" id="IPR050695">
    <property type="entry name" value="N-acetylmuramoyl_amidase_3"/>
</dbReference>
<keyword evidence="3" id="KW-0812">Transmembrane</keyword>
<dbReference type="PANTHER" id="PTHR30404:SF0">
    <property type="entry name" value="N-ACETYLMURAMOYL-L-ALANINE AMIDASE AMIC"/>
    <property type="match status" value="1"/>
</dbReference>
<name>C0CL69_BLAHS</name>
<feature type="compositionally biased region" description="Polar residues" evidence="2">
    <location>
        <begin position="100"/>
        <end position="118"/>
    </location>
</feature>
<dbReference type="PANTHER" id="PTHR30404">
    <property type="entry name" value="N-ACETYLMURAMOYL-L-ALANINE AMIDASE"/>
    <property type="match status" value="1"/>
</dbReference>
<dbReference type="CDD" id="cd02696">
    <property type="entry name" value="MurNAc-LAA"/>
    <property type="match status" value="1"/>
</dbReference>
<organism evidence="5 6">
    <name type="scientific">Blautia hydrogenotrophica (strain DSM 10507 / JCM 14656 / S5a33)</name>
    <name type="common">Ruminococcus hydrogenotrophicus</name>
    <dbReference type="NCBI Taxonomy" id="476272"/>
    <lineage>
        <taxon>Bacteria</taxon>
        <taxon>Bacillati</taxon>
        <taxon>Bacillota</taxon>
        <taxon>Clostridia</taxon>
        <taxon>Lachnospirales</taxon>
        <taxon>Lachnospiraceae</taxon>
        <taxon>Blautia</taxon>
    </lineage>
</organism>
<dbReference type="SMART" id="SM00646">
    <property type="entry name" value="Ami_3"/>
    <property type="match status" value="1"/>
</dbReference>
<protein>
    <recommendedName>
        <fullName evidence="4">MurNAc-LAA domain-containing protein</fullName>
    </recommendedName>
</protein>
<dbReference type="InterPro" id="IPR002508">
    <property type="entry name" value="MurNAc-LAA_cat"/>
</dbReference>
<feature type="transmembrane region" description="Helical" evidence="3">
    <location>
        <begin position="7"/>
        <end position="31"/>
    </location>
</feature>
<keyword evidence="3" id="KW-1133">Transmembrane helix</keyword>
<proteinExistence type="predicted"/>
<evidence type="ECO:0000259" key="4">
    <source>
        <dbReference type="SMART" id="SM00646"/>
    </source>
</evidence>
<dbReference type="eggNOG" id="COG0860">
    <property type="taxonomic scope" value="Bacteria"/>
</dbReference>
<dbReference type="GO" id="GO:0009253">
    <property type="term" value="P:peptidoglycan catabolic process"/>
    <property type="evidence" value="ECO:0007669"/>
    <property type="project" value="InterPro"/>
</dbReference>
<dbReference type="GO" id="GO:0008745">
    <property type="term" value="F:N-acetylmuramoyl-L-alanine amidase activity"/>
    <property type="evidence" value="ECO:0007669"/>
    <property type="project" value="InterPro"/>
</dbReference>
<evidence type="ECO:0000256" key="3">
    <source>
        <dbReference type="SAM" id="Phobius"/>
    </source>
</evidence>
<gene>
    <name evidence="5" type="ORF">RUMHYD_01590</name>
</gene>
<dbReference type="GeneID" id="86820236"/>
<keyword evidence="3" id="KW-0472">Membrane</keyword>
<dbReference type="Pfam" id="PF01520">
    <property type="entry name" value="Amidase_3"/>
    <property type="match status" value="1"/>
</dbReference>
<dbReference type="Gene3D" id="3.40.630.40">
    <property type="entry name" value="Zn-dependent exopeptidases"/>
    <property type="match status" value="1"/>
</dbReference>
<sequence>MKKHLTVFYILLSLLGIIAAIGIFILGFTALKKAQSTQEHVEQTLEQAEAQKESLQAQEKQMKKVQKTEEQKQIAAEAAKKAAEEKAKGEAAADDEDTSNKPSVFNSSGSTGENVNTASNGHVVCIDPGHQGEWVDMSATEPNGPGSSVPKAKCSTGTSGSYTGLNEYQLNLDVSLKLQQILIDRGYQVVMTRTDNDAAISNAERALFASDNGAEIMVRVHANGDDSHTASGALTMSPSSGNPYVADLYDESNRLSQCIIDSYCAATGFNNRGIIYTDDMTGINWSKIPVTIVEMGFMTHETDDRQMADPAFQETMAAGIADGIDAYFGLAQ</sequence>